<feature type="compositionally biased region" description="Polar residues" evidence="1">
    <location>
        <begin position="53"/>
        <end position="65"/>
    </location>
</feature>
<name>A0A8H6MR30_9PEZI</name>
<evidence type="ECO:0000313" key="3">
    <source>
        <dbReference type="Proteomes" id="UP000639643"/>
    </source>
</evidence>
<sequence>MRAATNPENGRHELSNALRRSRSPPFEHNLVFGPTHASLTPRFPPGKWMRPTGLSTTPSRSSTARGESERRVGEHKQGRSWGETRGGVSATLAQARATSAMYRGVIRPGPGVAGAHQHGEVGCLVAMQRSLG</sequence>
<evidence type="ECO:0000256" key="1">
    <source>
        <dbReference type="SAM" id="MobiDB-lite"/>
    </source>
</evidence>
<organism evidence="2 3">
    <name type="scientific">Colletotrichum musicola</name>
    <dbReference type="NCBI Taxonomy" id="2175873"/>
    <lineage>
        <taxon>Eukaryota</taxon>
        <taxon>Fungi</taxon>
        <taxon>Dikarya</taxon>
        <taxon>Ascomycota</taxon>
        <taxon>Pezizomycotina</taxon>
        <taxon>Sordariomycetes</taxon>
        <taxon>Hypocreomycetidae</taxon>
        <taxon>Glomerellales</taxon>
        <taxon>Glomerellaceae</taxon>
        <taxon>Colletotrichum</taxon>
        <taxon>Colletotrichum orchidearum species complex</taxon>
    </lineage>
</organism>
<accession>A0A8H6MR30</accession>
<protein>
    <submittedName>
        <fullName evidence="2">Uncharacterized protein</fullName>
    </submittedName>
</protein>
<dbReference type="Proteomes" id="UP000639643">
    <property type="component" value="Unassembled WGS sequence"/>
</dbReference>
<dbReference type="EMBL" id="WIGM01001046">
    <property type="protein sequence ID" value="KAF6806012.1"/>
    <property type="molecule type" value="Genomic_DNA"/>
</dbReference>
<gene>
    <name evidence="2" type="ORF">CMUS01_14476</name>
</gene>
<evidence type="ECO:0000313" key="2">
    <source>
        <dbReference type="EMBL" id="KAF6806012.1"/>
    </source>
</evidence>
<feature type="region of interest" description="Disordered" evidence="1">
    <location>
        <begin position="1"/>
        <end position="88"/>
    </location>
</feature>
<reference evidence="2" key="1">
    <citation type="journal article" date="2020" name="Phytopathology">
        <title>Genome Sequence Resources of Colletotrichum truncatum, C. plurivorum, C. musicola, and C. sojae: Four Species Pathogenic to Soybean (Glycine max).</title>
        <authorList>
            <person name="Rogerio F."/>
            <person name="Boufleur T.R."/>
            <person name="Ciampi-Guillardi M."/>
            <person name="Sukno S.A."/>
            <person name="Thon M.R."/>
            <person name="Massola Junior N.S."/>
            <person name="Baroncelli R."/>
        </authorList>
    </citation>
    <scope>NUCLEOTIDE SEQUENCE</scope>
    <source>
        <strain evidence="2">LFN0074</strain>
    </source>
</reference>
<keyword evidence="3" id="KW-1185">Reference proteome</keyword>
<feature type="compositionally biased region" description="Basic and acidic residues" evidence="1">
    <location>
        <begin position="66"/>
        <end position="77"/>
    </location>
</feature>
<comment type="caution">
    <text evidence="2">The sequence shown here is derived from an EMBL/GenBank/DDBJ whole genome shotgun (WGS) entry which is preliminary data.</text>
</comment>
<proteinExistence type="predicted"/>
<dbReference type="AlphaFoldDB" id="A0A8H6MR30"/>